<gene>
    <name evidence="2" type="ORF">D9543_00755</name>
    <name evidence="1" type="ORF">GWO63_005175</name>
</gene>
<dbReference type="RefSeq" id="WP_121927223.1">
    <property type="nucleotide sequence ID" value="NZ_CP068291.1"/>
</dbReference>
<reference evidence="2 3" key="1">
    <citation type="submission" date="2018-10" db="EMBL/GenBank/DDBJ databases">
        <title>Corynebacterium macginleyi genome sequencing and assembly of the type strain and two clinical samples.</title>
        <authorList>
            <person name="Bernier A.-M."/>
            <person name="Bernard K."/>
        </authorList>
    </citation>
    <scope>NUCLEOTIDE SEQUENCE [LARGE SCALE GENOMIC DNA]</scope>
    <source>
        <strain evidence="2 3">NML 120205</strain>
    </source>
</reference>
<dbReference type="Proteomes" id="UP001518680">
    <property type="component" value="Unassembled WGS sequence"/>
</dbReference>
<accession>A0A3M0GIA4</accession>
<comment type="caution">
    <text evidence="2">The sequence shown here is derived from an EMBL/GenBank/DDBJ whole genome shotgun (WGS) entry which is preliminary data.</text>
</comment>
<dbReference type="Proteomes" id="UP000270649">
    <property type="component" value="Unassembled WGS sequence"/>
</dbReference>
<dbReference type="EMBL" id="REGC01000001">
    <property type="protein sequence ID" value="RMB64347.1"/>
    <property type="molecule type" value="Genomic_DNA"/>
</dbReference>
<dbReference type="EMBL" id="JAACBX020000001">
    <property type="protein sequence ID" value="MBM0243673.1"/>
    <property type="molecule type" value="Genomic_DNA"/>
</dbReference>
<dbReference type="OrthoDB" id="4420183at2"/>
<sequence>MMPMETTESRPTTTTQKNNTEMQAIGLNFGRWQDAVEAAIATDRLAVTGEVRGGQLIQYGDPSGAQINILAVEPYATFIGFDAVTQGFAHVEMFNDVLAIMDIIDPFGTPLAQVTANLAQGPLLAEEPRQEWQQVSLTAMGLDITVYESPAAFEAETGKYPALFESAGAHAIASGSGAQAPTPASTFAARVMEADWRTNDLSGEKFAHLVMDGLFPFDLCLPADRGDLPAKDTVISGTALLTASIDMPSGGCGGGGCGCGTGGCGCGGH</sequence>
<evidence type="ECO:0000313" key="2">
    <source>
        <dbReference type="EMBL" id="RMB64347.1"/>
    </source>
</evidence>
<keyword evidence="4" id="KW-1185">Reference proteome</keyword>
<reference evidence="1 4" key="2">
    <citation type="submission" date="2021-01" db="EMBL/GenBank/DDBJ databases">
        <title>Complete genome sequences of Corynebacterium macginleyi strains isolated from infectious keratitis.</title>
        <authorList>
            <person name="Sagerfors S."/>
            <person name="Poehlein A."/>
            <person name="Soderquist B."/>
            <person name="Bruggemann H."/>
        </authorList>
    </citation>
    <scope>NUCLEOTIDE SEQUENCE [LARGE SCALE GENOMIC DNA]</scope>
    <source>
        <strain evidence="1 4">12T220</strain>
    </source>
</reference>
<evidence type="ECO:0000313" key="4">
    <source>
        <dbReference type="Proteomes" id="UP001518680"/>
    </source>
</evidence>
<protein>
    <submittedName>
        <fullName evidence="2">Uncharacterized protein</fullName>
    </submittedName>
</protein>
<name>A0A3M0GIA4_9CORY</name>
<organism evidence="2 3">
    <name type="scientific">Corynebacterium macginleyi</name>
    <dbReference type="NCBI Taxonomy" id="38290"/>
    <lineage>
        <taxon>Bacteria</taxon>
        <taxon>Bacillati</taxon>
        <taxon>Actinomycetota</taxon>
        <taxon>Actinomycetes</taxon>
        <taxon>Mycobacteriales</taxon>
        <taxon>Corynebacteriaceae</taxon>
        <taxon>Corynebacterium</taxon>
    </lineage>
</organism>
<evidence type="ECO:0000313" key="3">
    <source>
        <dbReference type="Proteomes" id="UP000270649"/>
    </source>
</evidence>
<evidence type="ECO:0000313" key="1">
    <source>
        <dbReference type="EMBL" id="MBM0243673.1"/>
    </source>
</evidence>
<proteinExistence type="predicted"/>
<dbReference type="AlphaFoldDB" id="A0A3M0GIA4"/>